<evidence type="ECO:0008006" key="3">
    <source>
        <dbReference type="Google" id="ProtNLM"/>
    </source>
</evidence>
<dbReference type="InterPro" id="IPR035093">
    <property type="entry name" value="RelE/ParE_toxin_dom_sf"/>
</dbReference>
<protein>
    <recommendedName>
        <fullName evidence="3">Type II toxin-antitoxin system mRNA interferase toxin, RelE/StbE family</fullName>
    </recommendedName>
</protein>
<proteinExistence type="predicted"/>
<organism evidence="1 2">
    <name type="scientific">bacterium (Candidatus Gribaldobacteria) CG23_combo_of_CG06-09_8_20_14_all_37_87_8</name>
    <dbReference type="NCBI Taxonomy" id="2014278"/>
    <lineage>
        <taxon>Bacteria</taxon>
        <taxon>Candidatus Gribaldobacteria</taxon>
    </lineage>
</organism>
<evidence type="ECO:0000313" key="2">
    <source>
        <dbReference type="Proteomes" id="UP000230447"/>
    </source>
</evidence>
<name>A0A2G9ZF11_9BACT</name>
<comment type="caution">
    <text evidence="1">The sequence shown here is derived from an EMBL/GenBank/DDBJ whole genome shotgun (WGS) entry which is preliminary data.</text>
</comment>
<evidence type="ECO:0000313" key="1">
    <source>
        <dbReference type="EMBL" id="PIP31701.1"/>
    </source>
</evidence>
<sequence>MAEKVSKIHYTSHYLKGYAKLPKRIQGKQDKKEQWFRANPFDIRLETHNLQGNLKGFYAYSITRTHRALFRFITPNEVIFYDIGTHSVYK</sequence>
<dbReference type="EMBL" id="PCSB01000044">
    <property type="protein sequence ID" value="PIP31701.1"/>
    <property type="molecule type" value="Genomic_DNA"/>
</dbReference>
<dbReference type="Gene3D" id="3.30.2310.20">
    <property type="entry name" value="RelE-like"/>
    <property type="match status" value="1"/>
</dbReference>
<reference evidence="1 2" key="1">
    <citation type="submission" date="2017-09" db="EMBL/GenBank/DDBJ databases">
        <title>Depth-based differentiation of microbial function through sediment-hosted aquifers and enrichment of novel symbionts in the deep terrestrial subsurface.</title>
        <authorList>
            <person name="Probst A.J."/>
            <person name="Ladd B."/>
            <person name="Jarett J.K."/>
            <person name="Geller-Mcgrath D.E."/>
            <person name="Sieber C.M."/>
            <person name="Emerson J.B."/>
            <person name="Anantharaman K."/>
            <person name="Thomas B.C."/>
            <person name="Malmstrom R."/>
            <person name="Stieglmeier M."/>
            <person name="Klingl A."/>
            <person name="Woyke T."/>
            <person name="Ryan C.M."/>
            <person name="Banfield J.F."/>
        </authorList>
    </citation>
    <scope>NUCLEOTIDE SEQUENCE [LARGE SCALE GENOMIC DNA]</scope>
    <source>
        <strain evidence="1">CG23_combo_of_CG06-09_8_20_14_all_37_87_8</strain>
    </source>
</reference>
<dbReference type="Proteomes" id="UP000230447">
    <property type="component" value="Unassembled WGS sequence"/>
</dbReference>
<dbReference type="SUPFAM" id="SSF143011">
    <property type="entry name" value="RelE-like"/>
    <property type="match status" value="1"/>
</dbReference>
<dbReference type="AlphaFoldDB" id="A0A2G9ZF11"/>
<accession>A0A2G9ZF11</accession>
<gene>
    <name evidence="1" type="ORF">COX24_02115</name>
</gene>